<sequence>MLLLWTLTKRSRLHELIITIQNCKVHDANFLEQKPTRDCDNLILRSACTAPDIISQMGKVKIEDSSNFCLHEKTP</sequence>
<organism evidence="1 2">
    <name type="scientific">Mya arenaria</name>
    <name type="common">Soft-shell clam</name>
    <dbReference type="NCBI Taxonomy" id="6604"/>
    <lineage>
        <taxon>Eukaryota</taxon>
        <taxon>Metazoa</taxon>
        <taxon>Spiralia</taxon>
        <taxon>Lophotrochozoa</taxon>
        <taxon>Mollusca</taxon>
        <taxon>Bivalvia</taxon>
        <taxon>Autobranchia</taxon>
        <taxon>Heteroconchia</taxon>
        <taxon>Euheterodonta</taxon>
        <taxon>Imparidentia</taxon>
        <taxon>Neoheterodontei</taxon>
        <taxon>Myida</taxon>
        <taxon>Myoidea</taxon>
        <taxon>Myidae</taxon>
        <taxon>Mya</taxon>
    </lineage>
</organism>
<gene>
    <name evidence="1" type="ORF">MAR_023657</name>
</gene>
<proteinExistence type="predicted"/>
<accession>A0ABY7DNK6</accession>
<protein>
    <submittedName>
        <fullName evidence="1">Uncharacterized protein</fullName>
    </submittedName>
</protein>
<name>A0ABY7DNK6_MYAAR</name>
<evidence type="ECO:0000313" key="1">
    <source>
        <dbReference type="EMBL" id="WAQ99284.1"/>
    </source>
</evidence>
<dbReference type="Proteomes" id="UP001164746">
    <property type="component" value="Chromosome 3"/>
</dbReference>
<reference evidence="1" key="1">
    <citation type="submission" date="2022-11" db="EMBL/GenBank/DDBJ databases">
        <title>Centuries of genome instability and evolution in soft-shell clam transmissible cancer (bioRxiv).</title>
        <authorList>
            <person name="Hart S.F.M."/>
            <person name="Yonemitsu M.A."/>
            <person name="Giersch R.M."/>
            <person name="Beal B.F."/>
            <person name="Arriagada G."/>
            <person name="Davis B.W."/>
            <person name="Ostrander E.A."/>
            <person name="Goff S.P."/>
            <person name="Metzger M.J."/>
        </authorList>
    </citation>
    <scope>NUCLEOTIDE SEQUENCE</scope>
    <source>
        <strain evidence="1">MELC-2E11</strain>
        <tissue evidence="1">Siphon/mantle</tissue>
    </source>
</reference>
<dbReference type="EMBL" id="CP111014">
    <property type="protein sequence ID" value="WAQ99284.1"/>
    <property type="molecule type" value="Genomic_DNA"/>
</dbReference>
<keyword evidence="2" id="KW-1185">Reference proteome</keyword>
<evidence type="ECO:0000313" key="2">
    <source>
        <dbReference type="Proteomes" id="UP001164746"/>
    </source>
</evidence>